<organism evidence="2 3">
    <name type="scientific">Methanocorpusculum vombati</name>
    <dbReference type="NCBI Taxonomy" id="3002864"/>
    <lineage>
        <taxon>Archaea</taxon>
        <taxon>Methanobacteriati</taxon>
        <taxon>Methanobacteriota</taxon>
        <taxon>Stenosarchaea group</taxon>
        <taxon>Methanomicrobia</taxon>
        <taxon>Methanomicrobiales</taxon>
        <taxon>Methanocorpusculaceae</taxon>
        <taxon>Methanocorpusculum</taxon>
    </lineage>
</organism>
<evidence type="ECO:0000313" key="2">
    <source>
        <dbReference type="EMBL" id="MCZ0862206.1"/>
    </source>
</evidence>
<keyword evidence="3" id="KW-1185">Reference proteome</keyword>
<comment type="caution">
    <text evidence="2">The sequence shown here is derived from an EMBL/GenBank/DDBJ whole genome shotgun (WGS) entry which is preliminary data.</text>
</comment>
<gene>
    <name evidence="2" type="ORF">O0S09_02910</name>
</gene>
<protein>
    <submittedName>
        <fullName evidence="2">DUF3795 domain-containing protein</fullName>
    </submittedName>
</protein>
<reference evidence="2" key="1">
    <citation type="submission" date="2022-12" db="EMBL/GenBank/DDBJ databases">
        <title>Isolation and characterisation of novel Methanocorpusculum spp. from native Australian herbivores indicates the genus is ancestrally host-associated.</title>
        <authorList>
            <person name="Volmer J.G."/>
            <person name="Soo R.M."/>
            <person name="Evans P.N."/>
            <person name="Hoedt E.C."/>
            <person name="Astorga Alsina A.L."/>
            <person name="Woodcroft B.J."/>
            <person name="Tyson G.W."/>
            <person name="Hugenholtz P."/>
            <person name="Morrison M."/>
        </authorList>
    </citation>
    <scope>NUCLEOTIDE SEQUENCE</scope>
    <source>
        <strain evidence="2">CW153</strain>
    </source>
</reference>
<evidence type="ECO:0000313" key="3">
    <source>
        <dbReference type="Proteomes" id="UP001141336"/>
    </source>
</evidence>
<dbReference type="Pfam" id="PF12675">
    <property type="entry name" value="DUF3795"/>
    <property type="match status" value="1"/>
</dbReference>
<proteinExistence type="predicted"/>
<dbReference type="Proteomes" id="UP001141336">
    <property type="component" value="Unassembled WGS sequence"/>
</dbReference>
<dbReference type="RefSeq" id="WP_268922430.1">
    <property type="nucleotide sequence ID" value="NZ_JAPTGC010000003.1"/>
</dbReference>
<dbReference type="EMBL" id="JAPTGC010000003">
    <property type="protein sequence ID" value="MCZ0862206.1"/>
    <property type="molecule type" value="Genomic_DNA"/>
</dbReference>
<evidence type="ECO:0000256" key="1">
    <source>
        <dbReference type="SAM" id="MobiDB-lite"/>
    </source>
</evidence>
<accession>A0ABT4IKD5</accession>
<sequence length="97" mass="10988">MKIACCGVDCDACKYPDGCSGCREAAGKPFWTAYVNITVCPVYDCCVRERERSSCGGCPEYPCKHHFAYPDPFMSEEEQKKTQEEKMKDLRDVQRSA</sequence>
<feature type="compositionally biased region" description="Basic and acidic residues" evidence="1">
    <location>
        <begin position="77"/>
        <end position="97"/>
    </location>
</feature>
<name>A0ABT4IKD5_9EURY</name>
<feature type="region of interest" description="Disordered" evidence="1">
    <location>
        <begin position="76"/>
        <end position="97"/>
    </location>
</feature>
<dbReference type="InterPro" id="IPR024227">
    <property type="entry name" value="DUF3795"/>
</dbReference>